<keyword evidence="1" id="KW-0862">Zinc</keyword>
<organism evidence="4 5">
    <name type="scientific">Lophium mytilinum</name>
    <dbReference type="NCBI Taxonomy" id="390894"/>
    <lineage>
        <taxon>Eukaryota</taxon>
        <taxon>Fungi</taxon>
        <taxon>Dikarya</taxon>
        <taxon>Ascomycota</taxon>
        <taxon>Pezizomycotina</taxon>
        <taxon>Dothideomycetes</taxon>
        <taxon>Pleosporomycetidae</taxon>
        <taxon>Mytilinidiales</taxon>
        <taxon>Mytilinidiaceae</taxon>
        <taxon>Lophium</taxon>
    </lineage>
</organism>
<evidence type="ECO:0000256" key="1">
    <source>
        <dbReference type="PROSITE-ProRule" id="PRU00042"/>
    </source>
</evidence>
<keyword evidence="1" id="KW-0863">Zinc-finger</keyword>
<dbReference type="GO" id="GO:0008270">
    <property type="term" value="F:zinc ion binding"/>
    <property type="evidence" value="ECO:0007669"/>
    <property type="project" value="UniProtKB-KW"/>
</dbReference>
<dbReference type="Proteomes" id="UP000799750">
    <property type="component" value="Unassembled WGS sequence"/>
</dbReference>
<dbReference type="SMART" id="SM00355">
    <property type="entry name" value="ZnF_C2H2"/>
    <property type="match status" value="5"/>
</dbReference>
<feature type="compositionally biased region" description="Basic and acidic residues" evidence="2">
    <location>
        <begin position="396"/>
        <end position="405"/>
    </location>
</feature>
<feature type="region of interest" description="Disordered" evidence="2">
    <location>
        <begin position="325"/>
        <end position="344"/>
    </location>
</feature>
<evidence type="ECO:0000259" key="3">
    <source>
        <dbReference type="PROSITE" id="PS50157"/>
    </source>
</evidence>
<feature type="region of interest" description="Disordered" evidence="2">
    <location>
        <begin position="866"/>
        <end position="887"/>
    </location>
</feature>
<name>A0A6A6REV2_9PEZI</name>
<feature type="region of interest" description="Disordered" evidence="2">
    <location>
        <begin position="143"/>
        <end position="162"/>
    </location>
</feature>
<proteinExistence type="predicted"/>
<accession>A0A6A6REV2</accession>
<dbReference type="AlphaFoldDB" id="A0A6A6REV2"/>
<dbReference type="EMBL" id="MU004181">
    <property type="protein sequence ID" value="KAF2503219.1"/>
    <property type="molecule type" value="Genomic_DNA"/>
</dbReference>
<feature type="domain" description="C2H2-type" evidence="3">
    <location>
        <begin position="47"/>
        <end position="78"/>
    </location>
</feature>
<dbReference type="OrthoDB" id="5399138at2759"/>
<protein>
    <recommendedName>
        <fullName evidence="3">C2H2-type domain-containing protein</fullName>
    </recommendedName>
</protein>
<feature type="compositionally biased region" description="Basic and acidic residues" evidence="2">
    <location>
        <begin position="325"/>
        <end position="340"/>
    </location>
</feature>
<feature type="region of interest" description="Disordered" evidence="2">
    <location>
        <begin position="67"/>
        <end position="136"/>
    </location>
</feature>
<feature type="compositionally biased region" description="Polar residues" evidence="2">
    <location>
        <begin position="112"/>
        <end position="135"/>
    </location>
</feature>
<gene>
    <name evidence="4" type="ORF">BU16DRAFT_577053</name>
</gene>
<keyword evidence="1" id="KW-0479">Metal-binding</keyword>
<feature type="compositionally biased region" description="Polar residues" evidence="2">
    <location>
        <begin position="585"/>
        <end position="617"/>
    </location>
</feature>
<feature type="region of interest" description="Disordered" evidence="2">
    <location>
        <begin position="579"/>
        <end position="651"/>
    </location>
</feature>
<feature type="region of interest" description="Disordered" evidence="2">
    <location>
        <begin position="367"/>
        <end position="414"/>
    </location>
</feature>
<feature type="compositionally biased region" description="Polar residues" evidence="2">
    <location>
        <begin position="1048"/>
        <end position="1061"/>
    </location>
</feature>
<sequence length="1077" mass="121281">MPYVPRAAHVSFSRPRGRVKLYRSVSEQCAQPTEAEPDHTHPKRVRYDCDGCSSTFPSRSLLISHTPTRCRRHGSSDATPSSTGNVDEANYRHARSKRPRVDSPGRGFIESTPPSTHLTQLSSHPSESRDSTYGSLPQAEETGFYTRTSSPPNTLEPEVTTPYWNDDRFSEWTREERLHRVERYAAEALSKCPKEINHHTSAEGKYQCTSGCGASSKRKDDFKQHEEIRYPQQVWICVLCPSSIHEAFITHRQDQLGLHIDNGHSGYGDPRSKLIRASQVDYVADFPRTCGFCDLSFETWLQRVQHIATHFENGLTMSQWMEASPSERPRHFGHDDKDQLTTKFGKLSGPLSAFSYQLRLPVREKGQIDSESRLPATQPPDAMSQEHRNRSPNQARIERNPKSTEHISSMQKDTDDASKSFDYLVSQLHSVRDPSLVNKCFRRWDASVQVLNFKFEDNVDASAFSRALGRPDQGTRPFAQRTHRFDVSTHAPAPSIAFELPRVRSQNSLDPNAFLRLALHRSPGLGAAISHGKCVLADIDFARQRAGCQSQLTSGQPLRTPNNFDLAGLGSHLTQDHVKQAARGVSSNTSPVATKPTETGISTNSGQSGTRVSSQRSIGKRSRGFEREDSEGEDDGTQKKLKALPSKGGDTEKATFACPVHKYEELENVQQDERDCIGGYLAKTMSDLRRHLKSHKTYLENRGLIVPQYCKQCKILVVDQMEWDGRHKRPQCQGTRPQPRRKDVLVHWEDLYTRLYPHVHRIPDPRNGFPNVKLRVVPQALPHGQPMRTPTAISQAEDQDQAVLFQQESQPEVVLPGLSDNAARPGLQSHPFSDLGRDQDLRDGEHTLGYDMPWPIGEQIPHARATQGACEMPSSQDPDQTRPGASHDTLTKTALISIRQFMNVFLKLTETLPQAELKTFTCDVWYEFYAYLKSHGDLLNDIYPNTVSTGERIDFSFKQDFETVANGLSPERQFLATIHLKGWIRCYKTYGPGLQQRPADSQVPIDFLPTTFPQYTAQADYIDCFAPEASMDPANIYGISQGDFHDSAQGSRSDPTNPNDASDNEPQETIDPRLRYV</sequence>
<evidence type="ECO:0000313" key="4">
    <source>
        <dbReference type="EMBL" id="KAF2503219.1"/>
    </source>
</evidence>
<reference evidence="4" key="1">
    <citation type="journal article" date="2020" name="Stud. Mycol.">
        <title>101 Dothideomycetes genomes: a test case for predicting lifestyles and emergence of pathogens.</title>
        <authorList>
            <person name="Haridas S."/>
            <person name="Albert R."/>
            <person name="Binder M."/>
            <person name="Bloem J."/>
            <person name="Labutti K."/>
            <person name="Salamov A."/>
            <person name="Andreopoulos B."/>
            <person name="Baker S."/>
            <person name="Barry K."/>
            <person name="Bills G."/>
            <person name="Bluhm B."/>
            <person name="Cannon C."/>
            <person name="Castanera R."/>
            <person name="Culley D."/>
            <person name="Daum C."/>
            <person name="Ezra D."/>
            <person name="Gonzalez J."/>
            <person name="Henrissat B."/>
            <person name="Kuo A."/>
            <person name="Liang C."/>
            <person name="Lipzen A."/>
            <person name="Lutzoni F."/>
            <person name="Magnuson J."/>
            <person name="Mondo S."/>
            <person name="Nolan M."/>
            <person name="Ohm R."/>
            <person name="Pangilinan J."/>
            <person name="Park H.-J."/>
            <person name="Ramirez L."/>
            <person name="Alfaro M."/>
            <person name="Sun H."/>
            <person name="Tritt A."/>
            <person name="Yoshinaga Y."/>
            <person name="Zwiers L.-H."/>
            <person name="Turgeon B."/>
            <person name="Goodwin S."/>
            <person name="Spatafora J."/>
            <person name="Crous P."/>
            <person name="Grigoriev I."/>
        </authorList>
    </citation>
    <scope>NUCLEOTIDE SEQUENCE</scope>
    <source>
        <strain evidence="4">CBS 269.34</strain>
    </source>
</reference>
<dbReference type="InterPro" id="IPR013087">
    <property type="entry name" value="Znf_C2H2_type"/>
</dbReference>
<keyword evidence="5" id="KW-1185">Reference proteome</keyword>
<dbReference type="PROSITE" id="PS50157">
    <property type="entry name" value="ZINC_FINGER_C2H2_2"/>
    <property type="match status" value="1"/>
</dbReference>
<feature type="region of interest" description="Disordered" evidence="2">
    <location>
        <begin position="1036"/>
        <end position="1077"/>
    </location>
</feature>
<feature type="compositionally biased region" description="Polar residues" evidence="2">
    <location>
        <begin position="76"/>
        <end position="85"/>
    </location>
</feature>
<evidence type="ECO:0000256" key="2">
    <source>
        <dbReference type="SAM" id="MobiDB-lite"/>
    </source>
</evidence>
<evidence type="ECO:0000313" key="5">
    <source>
        <dbReference type="Proteomes" id="UP000799750"/>
    </source>
</evidence>